<evidence type="ECO:0000313" key="3">
    <source>
        <dbReference type="Proteomes" id="UP000014680"/>
    </source>
</evidence>
<dbReference type="KEGG" id="eiv:EIN_077720"/>
<dbReference type="GeneID" id="14882560"/>
<dbReference type="RefSeq" id="XP_004182933.1">
    <property type="nucleotide sequence ID" value="XM_004182885.1"/>
</dbReference>
<dbReference type="EMBL" id="KB207261">
    <property type="protein sequence ID" value="ELP83587.1"/>
    <property type="molecule type" value="Genomic_DNA"/>
</dbReference>
<feature type="signal peptide" evidence="1">
    <location>
        <begin position="1"/>
        <end position="16"/>
    </location>
</feature>
<dbReference type="AlphaFoldDB" id="A0A0A1TYJ7"/>
<feature type="chain" id="PRO_5001980025" evidence="1">
    <location>
        <begin position="17"/>
        <end position="509"/>
    </location>
</feature>
<reference evidence="2 3" key="1">
    <citation type="submission" date="2012-10" db="EMBL/GenBank/DDBJ databases">
        <authorList>
            <person name="Zafar N."/>
            <person name="Inman J."/>
            <person name="Hall N."/>
            <person name="Lorenzi H."/>
            <person name="Caler E."/>
        </authorList>
    </citation>
    <scope>NUCLEOTIDE SEQUENCE [LARGE SCALE GENOMIC DNA]</scope>
    <source>
        <strain evidence="2 3">IP1</strain>
    </source>
</reference>
<dbReference type="VEuPathDB" id="AmoebaDB:EIN_077720"/>
<protein>
    <submittedName>
        <fullName evidence="2">Uncharacterized protein</fullName>
    </submittedName>
</protein>
<evidence type="ECO:0000256" key="1">
    <source>
        <dbReference type="SAM" id="SignalP"/>
    </source>
</evidence>
<accession>A0A0A1TYJ7</accession>
<organism evidence="2 3">
    <name type="scientific">Entamoeba invadens IP1</name>
    <dbReference type="NCBI Taxonomy" id="370355"/>
    <lineage>
        <taxon>Eukaryota</taxon>
        <taxon>Amoebozoa</taxon>
        <taxon>Evosea</taxon>
        <taxon>Archamoebae</taxon>
        <taxon>Mastigamoebida</taxon>
        <taxon>Entamoebidae</taxon>
        <taxon>Entamoeba</taxon>
    </lineage>
</organism>
<gene>
    <name evidence="2" type="ORF">EIN_077720</name>
</gene>
<proteinExistence type="predicted"/>
<dbReference type="Proteomes" id="UP000014680">
    <property type="component" value="Unassembled WGS sequence"/>
</dbReference>
<sequence length="509" mass="58044">MNIFIFVIFLTNFVSSVNLNLPSLKSNWMTDFLVVNMDSSEITYNVVTECYKHIPNNKRLISALNLNSVCYLSHSSFFIHKNGQNITRCGEWLSVTGPSQTNVHCMVAGSADMYYYGVKIEKNGNNLVGLKRRLFLLGTSQMKYIKDSVYQATVSISDCLLQIPPSLVVLNVTQNEVVVQVINVNRPVALIQINYNNCYKNEDDTFTLSRLLNTSNIKIISIDNEKIGMSTLLEKVGYIANATTSFQRYSMDQCKYIAAISVYYEGQVVKNPLMIWYTYKVNKTFKPELLNMTKSMIITKDGDGDIMLTFIYGAAFLMSQDFSQFKCQLEVNFVLEIIDVKLMLITNMEKAGSQDGAILVRENLTYKYIQDKNTVSLFIAMDKTCKEFTNGLLIRYKSKTGDILILKNSSFDNVQEIQKMHQCDEKSFDCDNTECTVDNNSLDVGTRKWKSGCEPICGRCNEGYMCTTMGRCVLTKNNNMRSNALRIENVLFYFYMASELFFSINNQLQ</sequence>
<keyword evidence="3" id="KW-1185">Reference proteome</keyword>
<evidence type="ECO:0000313" key="2">
    <source>
        <dbReference type="EMBL" id="ELP83587.1"/>
    </source>
</evidence>
<name>A0A0A1TYJ7_ENTIV</name>
<keyword evidence="1" id="KW-0732">Signal</keyword>